<evidence type="ECO:0000313" key="5">
    <source>
        <dbReference type="Proteomes" id="UP001176940"/>
    </source>
</evidence>
<feature type="compositionally biased region" description="Acidic residues" evidence="2">
    <location>
        <begin position="123"/>
        <end position="132"/>
    </location>
</feature>
<dbReference type="Gene3D" id="3.30.70.330">
    <property type="match status" value="2"/>
</dbReference>
<dbReference type="EMBL" id="CAUEEQ010010759">
    <property type="protein sequence ID" value="CAJ0934782.1"/>
    <property type="molecule type" value="Genomic_DNA"/>
</dbReference>
<keyword evidence="5" id="KW-1185">Reference proteome</keyword>
<comment type="caution">
    <text evidence="4">The sequence shown here is derived from an EMBL/GenBank/DDBJ whole genome shotgun (WGS) entry which is preliminary data.</text>
</comment>
<dbReference type="PROSITE" id="PS50102">
    <property type="entry name" value="RRM"/>
    <property type="match status" value="1"/>
</dbReference>
<dbReference type="SUPFAM" id="SSF54928">
    <property type="entry name" value="RNA-binding domain, RBD"/>
    <property type="match status" value="1"/>
</dbReference>
<organism evidence="4 5">
    <name type="scientific">Ranitomeya imitator</name>
    <name type="common">mimic poison frog</name>
    <dbReference type="NCBI Taxonomy" id="111125"/>
    <lineage>
        <taxon>Eukaryota</taxon>
        <taxon>Metazoa</taxon>
        <taxon>Chordata</taxon>
        <taxon>Craniata</taxon>
        <taxon>Vertebrata</taxon>
        <taxon>Euteleostomi</taxon>
        <taxon>Amphibia</taxon>
        <taxon>Batrachia</taxon>
        <taxon>Anura</taxon>
        <taxon>Neobatrachia</taxon>
        <taxon>Hyloidea</taxon>
        <taxon>Dendrobatidae</taxon>
        <taxon>Dendrobatinae</taxon>
        <taxon>Ranitomeya</taxon>
    </lineage>
</organism>
<name>A0ABN9L8U2_9NEOB</name>
<evidence type="ECO:0000256" key="1">
    <source>
        <dbReference type="PROSITE-ProRule" id="PRU00176"/>
    </source>
</evidence>
<dbReference type="CDD" id="cd12569">
    <property type="entry name" value="RRM4_RBM19"/>
    <property type="match status" value="1"/>
</dbReference>
<feature type="domain" description="RRM" evidence="3">
    <location>
        <begin position="8"/>
        <end position="80"/>
    </location>
</feature>
<gene>
    <name evidence="4" type="ORF">RIMI_LOCUS6069360</name>
</gene>
<dbReference type="Proteomes" id="UP001176940">
    <property type="component" value="Unassembled WGS sequence"/>
</dbReference>
<reference evidence="4" key="1">
    <citation type="submission" date="2023-07" db="EMBL/GenBank/DDBJ databases">
        <authorList>
            <person name="Stuckert A."/>
        </authorList>
    </citation>
    <scope>NUCLEOTIDE SEQUENCE</scope>
</reference>
<accession>A0ABN9L8U2</accession>
<dbReference type="InterPro" id="IPR012677">
    <property type="entry name" value="Nucleotide-bd_a/b_plait_sf"/>
</dbReference>
<dbReference type="InterPro" id="IPR000504">
    <property type="entry name" value="RRM_dom"/>
</dbReference>
<feature type="non-terminal residue" evidence="4">
    <location>
        <position position="1"/>
    </location>
</feature>
<keyword evidence="1" id="KW-0694">RNA-binding</keyword>
<dbReference type="Pfam" id="PF00076">
    <property type="entry name" value="RRM_1"/>
    <property type="match status" value="1"/>
</dbReference>
<dbReference type="InterPro" id="IPR035979">
    <property type="entry name" value="RBD_domain_sf"/>
</dbReference>
<feature type="compositionally biased region" description="Basic and acidic residues" evidence="2">
    <location>
        <begin position="112"/>
        <end position="122"/>
    </location>
</feature>
<dbReference type="InterPro" id="IPR034420">
    <property type="entry name" value="RBM19_RRM4"/>
</dbReference>
<sequence length="156" mass="17305">AASPRSKTVILVKNLPAGTQVAELQEVFAPFGDLGRVLLPEGGISAIVEFFEPTEAKQAFRKLAYSKFQHVPLYLEWAPMNVFSNPSAEKKAAPAPVGKVDEQDNGSVEEESEKKPKEKSETEESEDEEETLPDCTLFIKNLNFSTNEENLKQSVY</sequence>
<evidence type="ECO:0000259" key="3">
    <source>
        <dbReference type="PROSITE" id="PS50102"/>
    </source>
</evidence>
<dbReference type="SMART" id="SM00360">
    <property type="entry name" value="RRM"/>
    <property type="match status" value="1"/>
</dbReference>
<evidence type="ECO:0000313" key="4">
    <source>
        <dbReference type="EMBL" id="CAJ0934782.1"/>
    </source>
</evidence>
<feature type="region of interest" description="Disordered" evidence="2">
    <location>
        <begin position="86"/>
        <end position="134"/>
    </location>
</feature>
<evidence type="ECO:0000256" key="2">
    <source>
        <dbReference type="SAM" id="MobiDB-lite"/>
    </source>
</evidence>
<proteinExistence type="predicted"/>
<protein>
    <recommendedName>
        <fullName evidence="3">RRM domain-containing protein</fullName>
    </recommendedName>
</protein>